<evidence type="ECO:0000313" key="3">
    <source>
        <dbReference type="Proteomes" id="UP000275408"/>
    </source>
</evidence>
<sequence length="83" mass="9385">MHSSRRRCKKDQQKQFRYEAETYDVVIVISQTPQADPEARAQPSFKNLYTLKFRCLFVAVSVISVASLLKAAATLVLASAMMM</sequence>
<keyword evidence="1" id="KW-0472">Membrane</keyword>
<feature type="non-terminal residue" evidence="2">
    <location>
        <position position="83"/>
    </location>
</feature>
<reference evidence="2 3" key="1">
    <citation type="journal article" date="2018" name="Sci. Rep.">
        <title>Comparative analysis of the Pocillopora damicornis genome highlights role of immune system in coral evolution.</title>
        <authorList>
            <person name="Cunning R."/>
            <person name="Bay R.A."/>
            <person name="Gillette P."/>
            <person name="Baker A.C."/>
            <person name="Traylor-Knowles N."/>
        </authorList>
    </citation>
    <scope>NUCLEOTIDE SEQUENCE [LARGE SCALE GENOMIC DNA]</scope>
    <source>
        <strain evidence="2">RSMAS</strain>
        <tissue evidence="2">Whole animal</tissue>
    </source>
</reference>
<organism evidence="2 3">
    <name type="scientific">Pocillopora damicornis</name>
    <name type="common">Cauliflower coral</name>
    <name type="synonym">Millepora damicornis</name>
    <dbReference type="NCBI Taxonomy" id="46731"/>
    <lineage>
        <taxon>Eukaryota</taxon>
        <taxon>Metazoa</taxon>
        <taxon>Cnidaria</taxon>
        <taxon>Anthozoa</taxon>
        <taxon>Hexacorallia</taxon>
        <taxon>Scleractinia</taxon>
        <taxon>Astrocoeniina</taxon>
        <taxon>Pocilloporidae</taxon>
        <taxon>Pocillopora</taxon>
    </lineage>
</organism>
<gene>
    <name evidence="2" type="ORF">pdam_00025422</name>
</gene>
<protein>
    <submittedName>
        <fullName evidence="2">Uncharacterized protein</fullName>
    </submittedName>
</protein>
<evidence type="ECO:0000256" key="1">
    <source>
        <dbReference type="SAM" id="Phobius"/>
    </source>
</evidence>
<dbReference type="EMBL" id="RCHS01000405">
    <property type="protein sequence ID" value="RMX59022.1"/>
    <property type="molecule type" value="Genomic_DNA"/>
</dbReference>
<keyword evidence="1" id="KW-0812">Transmembrane</keyword>
<keyword evidence="1" id="KW-1133">Transmembrane helix</keyword>
<feature type="transmembrane region" description="Helical" evidence="1">
    <location>
        <begin position="55"/>
        <end position="82"/>
    </location>
</feature>
<comment type="caution">
    <text evidence="2">The sequence shown here is derived from an EMBL/GenBank/DDBJ whole genome shotgun (WGS) entry which is preliminary data.</text>
</comment>
<evidence type="ECO:0000313" key="2">
    <source>
        <dbReference type="EMBL" id="RMX59022.1"/>
    </source>
</evidence>
<dbReference type="Proteomes" id="UP000275408">
    <property type="component" value="Unassembled WGS sequence"/>
</dbReference>
<accession>A0A3M6UZE2</accession>
<keyword evidence="3" id="KW-1185">Reference proteome</keyword>
<proteinExistence type="predicted"/>
<dbReference type="AlphaFoldDB" id="A0A3M6UZE2"/>
<name>A0A3M6UZE2_POCDA</name>